<organism evidence="2 3">
    <name type="scientific">Roseibium aggregatum</name>
    <dbReference type="NCBI Taxonomy" id="187304"/>
    <lineage>
        <taxon>Bacteria</taxon>
        <taxon>Pseudomonadati</taxon>
        <taxon>Pseudomonadota</taxon>
        <taxon>Alphaproteobacteria</taxon>
        <taxon>Hyphomicrobiales</taxon>
        <taxon>Stappiaceae</taxon>
        <taxon>Roseibium</taxon>
    </lineage>
</organism>
<dbReference type="AlphaFoldDB" id="A0A0M6YCZ5"/>
<accession>A0A0M6YCZ5</accession>
<evidence type="ECO:0000313" key="3">
    <source>
        <dbReference type="Proteomes" id="UP000048926"/>
    </source>
</evidence>
<feature type="chain" id="PRO_5005807891" evidence="1">
    <location>
        <begin position="21"/>
        <end position="250"/>
    </location>
</feature>
<feature type="signal peptide" evidence="1">
    <location>
        <begin position="1"/>
        <end position="20"/>
    </location>
</feature>
<reference evidence="3" key="1">
    <citation type="submission" date="2015-07" db="EMBL/GenBank/DDBJ databases">
        <authorList>
            <person name="Rodrigo-Torres Lidia"/>
            <person name="Arahal R.David."/>
        </authorList>
    </citation>
    <scope>NUCLEOTIDE SEQUENCE [LARGE SCALE GENOMIC DNA]</scope>
    <source>
        <strain evidence="3">CECT 4801</strain>
    </source>
</reference>
<gene>
    <name evidence="2" type="ORF">LAL4801_06036</name>
</gene>
<evidence type="ECO:0000313" key="2">
    <source>
        <dbReference type="EMBL" id="CTQ47574.1"/>
    </source>
</evidence>
<protein>
    <submittedName>
        <fullName evidence="2">Uncharacterized protein</fullName>
    </submittedName>
</protein>
<proteinExistence type="predicted"/>
<sequence>MLKRAAFSFLSATILCIASANSSEIKYWHSEHYRGFEYDKLPRLTDHKSSTDITEIRLCFDDRPLSENQSGLATGKDKVADFCQHFRDDPLLENSIDPSVSKQIRTGVTIKKNEDKIYTCEAVFTSLSMLSLLEHISRDANLGETEVRPYFSSGNMLSIVQKVQKVLLGDDYINLYWNYAGKPRVSSASIPETSQCFQTAFSFYWEKIEQSCIDGVFSMTEKEVGSTEYKSILKEHYDDLRNMLGLCKKT</sequence>
<evidence type="ECO:0000256" key="1">
    <source>
        <dbReference type="SAM" id="SignalP"/>
    </source>
</evidence>
<keyword evidence="3" id="KW-1185">Reference proteome</keyword>
<keyword evidence="1" id="KW-0732">Signal</keyword>
<dbReference type="RefSeq" id="WP_145904038.1">
    <property type="nucleotide sequence ID" value="NZ_CXST01000009.1"/>
</dbReference>
<dbReference type="EMBL" id="CXST01000009">
    <property type="protein sequence ID" value="CTQ47574.1"/>
    <property type="molecule type" value="Genomic_DNA"/>
</dbReference>
<name>A0A0M6YCZ5_9HYPH</name>
<dbReference type="Proteomes" id="UP000048926">
    <property type="component" value="Unassembled WGS sequence"/>
</dbReference>